<comment type="caution">
    <text evidence="1">The sequence shown here is derived from an EMBL/GenBank/DDBJ whole genome shotgun (WGS) entry which is preliminary data.</text>
</comment>
<organism evidence="1 2">
    <name type="scientific">Portunus trituberculatus</name>
    <name type="common">Swimming crab</name>
    <name type="synonym">Neptunus trituberculatus</name>
    <dbReference type="NCBI Taxonomy" id="210409"/>
    <lineage>
        <taxon>Eukaryota</taxon>
        <taxon>Metazoa</taxon>
        <taxon>Ecdysozoa</taxon>
        <taxon>Arthropoda</taxon>
        <taxon>Crustacea</taxon>
        <taxon>Multicrustacea</taxon>
        <taxon>Malacostraca</taxon>
        <taxon>Eumalacostraca</taxon>
        <taxon>Eucarida</taxon>
        <taxon>Decapoda</taxon>
        <taxon>Pleocyemata</taxon>
        <taxon>Brachyura</taxon>
        <taxon>Eubrachyura</taxon>
        <taxon>Portunoidea</taxon>
        <taxon>Portunidae</taxon>
        <taxon>Portuninae</taxon>
        <taxon>Portunus</taxon>
    </lineage>
</organism>
<reference evidence="1 2" key="1">
    <citation type="submission" date="2019-05" db="EMBL/GenBank/DDBJ databases">
        <title>Another draft genome of Portunus trituberculatus and its Hox gene families provides insights of decapod evolution.</title>
        <authorList>
            <person name="Jeong J.-H."/>
            <person name="Song I."/>
            <person name="Kim S."/>
            <person name="Choi T."/>
            <person name="Kim D."/>
            <person name="Ryu S."/>
            <person name="Kim W."/>
        </authorList>
    </citation>
    <scope>NUCLEOTIDE SEQUENCE [LARGE SCALE GENOMIC DNA]</scope>
    <source>
        <tissue evidence="1">Muscle</tissue>
    </source>
</reference>
<evidence type="ECO:0000313" key="2">
    <source>
        <dbReference type="Proteomes" id="UP000324222"/>
    </source>
</evidence>
<protein>
    <submittedName>
        <fullName evidence="1">Uncharacterized protein</fullName>
    </submittedName>
</protein>
<name>A0A5B7G852_PORTR</name>
<dbReference type="Proteomes" id="UP000324222">
    <property type="component" value="Unassembled WGS sequence"/>
</dbReference>
<gene>
    <name evidence="1" type="ORF">E2C01_047679</name>
</gene>
<accession>A0A5B7G852</accession>
<evidence type="ECO:0000313" key="1">
    <source>
        <dbReference type="EMBL" id="MPC53779.1"/>
    </source>
</evidence>
<dbReference type="EMBL" id="VSRR010011870">
    <property type="protein sequence ID" value="MPC53779.1"/>
    <property type="molecule type" value="Genomic_DNA"/>
</dbReference>
<sequence>MFSPTTHPERSPLLFCRDIPLGGGDVLLKVSSFHTIPQHGAGDGDKSHDALTIGTSFLIRPQESTLEEAAGSEAGVADS</sequence>
<keyword evidence="2" id="KW-1185">Reference proteome</keyword>
<proteinExistence type="predicted"/>
<dbReference type="AlphaFoldDB" id="A0A5B7G852"/>